<evidence type="ECO:0000259" key="6">
    <source>
        <dbReference type="SMART" id="SM00906"/>
    </source>
</evidence>
<dbReference type="PANTHER" id="PTHR47171:SF5">
    <property type="entry name" value="ZN(II)2CYS6 TRANSCRIPTION FACTOR (EUROFUNG)"/>
    <property type="match status" value="1"/>
</dbReference>
<keyword evidence="5" id="KW-0539">Nucleus</keyword>
<evidence type="ECO:0000256" key="5">
    <source>
        <dbReference type="ARBA" id="ARBA00023242"/>
    </source>
</evidence>
<evidence type="ECO:0000313" key="7">
    <source>
        <dbReference type="EMBL" id="KAF4126616.1"/>
    </source>
</evidence>
<keyword evidence="2" id="KW-0805">Transcription regulation</keyword>
<dbReference type="GO" id="GO:0003677">
    <property type="term" value="F:DNA binding"/>
    <property type="evidence" value="ECO:0007669"/>
    <property type="project" value="UniProtKB-KW"/>
</dbReference>
<dbReference type="GO" id="GO:0008270">
    <property type="term" value="F:zinc ion binding"/>
    <property type="evidence" value="ECO:0007669"/>
    <property type="project" value="InterPro"/>
</dbReference>
<gene>
    <name evidence="7" type="ORF">GMORB2_0352</name>
</gene>
<protein>
    <submittedName>
        <fullName evidence="7">Fungal trans</fullName>
    </submittedName>
</protein>
<reference evidence="7" key="1">
    <citation type="submission" date="2020-03" db="EMBL/GenBank/DDBJ databases">
        <title>Site-based positive gene gene selection in Geosmithia morbida across the United States reveals a broad range of putative effectors and factors for local host and environmental adapation.</title>
        <authorList>
            <person name="Onufrak A."/>
            <person name="Murdoch R.W."/>
            <person name="Gazis R."/>
            <person name="Huff M."/>
            <person name="Staton M."/>
            <person name="Klingeman W."/>
            <person name="Hadziabdic D."/>
        </authorList>
    </citation>
    <scope>NUCLEOTIDE SEQUENCE</scope>
    <source>
        <strain evidence="7">1262</strain>
    </source>
</reference>
<dbReference type="EMBL" id="JAANYQ010000001">
    <property type="protein sequence ID" value="KAF4126616.1"/>
    <property type="molecule type" value="Genomic_DNA"/>
</dbReference>
<dbReference type="GO" id="GO:0006351">
    <property type="term" value="P:DNA-templated transcription"/>
    <property type="evidence" value="ECO:0007669"/>
    <property type="project" value="InterPro"/>
</dbReference>
<dbReference type="SMART" id="SM00906">
    <property type="entry name" value="Fungal_trans"/>
    <property type="match status" value="1"/>
</dbReference>
<sequence>MNSTLLGTSSSTKTVSVHIASHLRSLAAPCRSLGEQVSSASVAEMETPVQVKCDLQDSPDGSTPGSDSPTADDGFGGQCYFAGLPSETVASMPRESYDTALARPFAARLRQAVMLLIKPSSLPRPGLLSAWSEAFMSKAFHHCPVVETGDLPPEGSSVAVNLGLCLVGNMVRHDTRAPRVAGDLVEKLSLLLAVDYEQNRVQLLKSLCLVSCWDGAPTAQASLYGAWHWIGAGVRLMVQMGLHRRAAYADHLDSACLKRIFWYLHNCDVLQTACWGRPPLLRRRDHDVEPLERNDFETLSPQALVFVEKSKLCVILARMAEMASTESAPAMASIDAALADWIADVPAELQIYGPDGRRRPYYRPASELFILYFVAVILSLMPRHPVGERMRRHPPTLSVYASVAASCIVMLYDEMGCRDDTVGLLPMHGFFSLTATLPLICDGPGTEERHRHSEKIEVLRSVVSTMRDGYGDAHVILEKMNWLLRRVEAMNGDAHLSGPTGPLRGRDPAVGHRELFPFPRGMCYDLDVLQDAPPITSMAVAVTDLGPVEGLGDVVFDYSLMDFFDFDLGSLEAVNSTEEAQ</sequence>
<evidence type="ECO:0000313" key="8">
    <source>
        <dbReference type="Proteomes" id="UP000749293"/>
    </source>
</evidence>
<feature type="domain" description="Xylanolytic transcriptional activator regulatory" evidence="6">
    <location>
        <begin position="226"/>
        <end position="296"/>
    </location>
</feature>
<evidence type="ECO:0000256" key="4">
    <source>
        <dbReference type="ARBA" id="ARBA00023163"/>
    </source>
</evidence>
<dbReference type="InterPro" id="IPR052073">
    <property type="entry name" value="Amide_Lactam_Regulators"/>
</dbReference>
<evidence type="ECO:0000256" key="2">
    <source>
        <dbReference type="ARBA" id="ARBA00023015"/>
    </source>
</evidence>
<dbReference type="CDD" id="cd12148">
    <property type="entry name" value="fungal_TF_MHR"/>
    <property type="match status" value="1"/>
</dbReference>
<dbReference type="RefSeq" id="XP_035325268.1">
    <property type="nucleotide sequence ID" value="XM_035462338.1"/>
</dbReference>
<keyword evidence="3" id="KW-0238">DNA-binding</keyword>
<dbReference type="GeneID" id="55966582"/>
<accession>A0A9P5D7G6</accession>
<evidence type="ECO:0000256" key="3">
    <source>
        <dbReference type="ARBA" id="ARBA00023125"/>
    </source>
</evidence>
<proteinExistence type="predicted"/>
<evidence type="ECO:0000256" key="1">
    <source>
        <dbReference type="ARBA" id="ARBA00022833"/>
    </source>
</evidence>
<keyword evidence="1" id="KW-0862">Zinc</keyword>
<keyword evidence="8" id="KW-1185">Reference proteome</keyword>
<name>A0A9P5D7G6_9HYPO</name>
<dbReference type="Pfam" id="PF04082">
    <property type="entry name" value="Fungal_trans"/>
    <property type="match status" value="1"/>
</dbReference>
<dbReference type="AlphaFoldDB" id="A0A9P5D7G6"/>
<dbReference type="Proteomes" id="UP000749293">
    <property type="component" value="Unassembled WGS sequence"/>
</dbReference>
<organism evidence="7 8">
    <name type="scientific">Geosmithia morbida</name>
    <dbReference type="NCBI Taxonomy" id="1094350"/>
    <lineage>
        <taxon>Eukaryota</taxon>
        <taxon>Fungi</taxon>
        <taxon>Dikarya</taxon>
        <taxon>Ascomycota</taxon>
        <taxon>Pezizomycotina</taxon>
        <taxon>Sordariomycetes</taxon>
        <taxon>Hypocreomycetidae</taxon>
        <taxon>Hypocreales</taxon>
        <taxon>Bionectriaceae</taxon>
        <taxon>Geosmithia</taxon>
    </lineage>
</organism>
<dbReference type="InterPro" id="IPR007219">
    <property type="entry name" value="XnlR_reg_dom"/>
</dbReference>
<dbReference type="PANTHER" id="PTHR47171">
    <property type="entry name" value="FARA-RELATED"/>
    <property type="match status" value="1"/>
</dbReference>
<comment type="caution">
    <text evidence="7">The sequence shown here is derived from an EMBL/GenBank/DDBJ whole genome shotgun (WGS) entry which is preliminary data.</text>
</comment>
<dbReference type="OrthoDB" id="39175at2759"/>
<keyword evidence="4" id="KW-0804">Transcription</keyword>